<sequence>MCTNKVAQLKQEFECKSDAFEDMAEKLVECRKLLENLRGWKYCNTDHSFKKKELIRARFDNDYYYGLVVGNANKDNLLVCVFEDGELHLNYKVCELQVYTEVDKATEEYSELMQYAFNFDSFFPPFRTAKEKYTPFEELAQTEVLSNGAVGNATGIISNKRDTKTQVDDEFRNAKRSRKNASDTEETDYVQVPTDGIEGAVNSSVELDLVKQATELLQGTEVSNKEGSDLVAIGKRIFFTVEKVPRWEGYIKEVKKCSHLNDPEWIFVEWIIDGKKQVGNLADCKSFLTKELNYEVRSNLYNTFKVAQNDQESFNLTTLATRLYPQFKKGKSKYLFSNLRTLRLLKVLSSAVTGMERKTTQKTDQLNTMRDKVDPKEHMSKNTYCVVLAELPDPHTFTIKVDGQKSALLHLVRLLSDYDPASKKVHYQYLQPKEDTIQNDKERTLDVDKANHQGFTEEIAPKWMRYIEGEIVHLWDIDTEKEKNSIPYSMYEILEERIKELRKIKSKK</sequence>
<dbReference type="EMBL" id="LGRX02026811">
    <property type="protein sequence ID" value="KAK3250281.1"/>
    <property type="molecule type" value="Genomic_DNA"/>
</dbReference>
<protein>
    <submittedName>
        <fullName evidence="1">Uncharacterized protein</fullName>
    </submittedName>
</protein>
<name>A0AAE0F330_9CHLO</name>
<gene>
    <name evidence="1" type="ORF">CYMTET_40331</name>
</gene>
<keyword evidence="2" id="KW-1185">Reference proteome</keyword>
<organism evidence="1 2">
    <name type="scientific">Cymbomonas tetramitiformis</name>
    <dbReference type="NCBI Taxonomy" id="36881"/>
    <lineage>
        <taxon>Eukaryota</taxon>
        <taxon>Viridiplantae</taxon>
        <taxon>Chlorophyta</taxon>
        <taxon>Pyramimonadophyceae</taxon>
        <taxon>Pyramimonadales</taxon>
        <taxon>Pyramimonadaceae</taxon>
        <taxon>Cymbomonas</taxon>
    </lineage>
</organism>
<evidence type="ECO:0000313" key="2">
    <source>
        <dbReference type="Proteomes" id="UP001190700"/>
    </source>
</evidence>
<reference evidence="1 2" key="1">
    <citation type="journal article" date="2015" name="Genome Biol. Evol.">
        <title>Comparative Genomics of a Bacterivorous Green Alga Reveals Evolutionary Causalities and Consequences of Phago-Mixotrophic Mode of Nutrition.</title>
        <authorList>
            <person name="Burns J.A."/>
            <person name="Paasch A."/>
            <person name="Narechania A."/>
            <person name="Kim E."/>
        </authorList>
    </citation>
    <scope>NUCLEOTIDE SEQUENCE [LARGE SCALE GENOMIC DNA]</scope>
    <source>
        <strain evidence="1 2">PLY_AMNH</strain>
    </source>
</reference>
<dbReference type="Proteomes" id="UP001190700">
    <property type="component" value="Unassembled WGS sequence"/>
</dbReference>
<dbReference type="AlphaFoldDB" id="A0AAE0F330"/>
<evidence type="ECO:0000313" key="1">
    <source>
        <dbReference type="EMBL" id="KAK3250281.1"/>
    </source>
</evidence>
<proteinExistence type="predicted"/>
<comment type="caution">
    <text evidence="1">The sequence shown here is derived from an EMBL/GenBank/DDBJ whole genome shotgun (WGS) entry which is preliminary data.</text>
</comment>
<accession>A0AAE0F330</accession>